<keyword evidence="7" id="KW-1185">Reference proteome</keyword>
<protein>
    <recommendedName>
        <fullName evidence="4">Peptidyl-prolyl cis-trans isomerase</fullName>
        <shortName evidence="4">PPIase</shortName>
        <ecNumber evidence="4">5.2.1.8</ecNumber>
    </recommendedName>
</protein>
<comment type="caution">
    <text evidence="6">The sequence shown here is derived from an EMBL/GenBank/DDBJ whole genome shotgun (WGS) entry which is preliminary data.</text>
</comment>
<dbReference type="PANTHER" id="PTHR11071:SF561">
    <property type="entry name" value="PEPTIDYL-PROLYL CIS-TRANS ISOMERASE D-RELATED"/>
    <property type="match status" value="1"/>
</dbReference>
<proteinExistence type="inferred from homology"/>
<dbReference type="AlphaFoldDB" id="A0AA35RUT8"/>
<keyword evidence="2 4" id="KW-0697">Rotamase</keyword>
<evidence type="ECO:0000256" key="3">
    <source>
        <dbReference type="ARBA" id="ARBA00023235"/>
    </source>
</evidence>
<dbReference type="Proteomes" id="UP001174909">
    <property type="component" value="Unassembled WGS sequence"/>
</dbReference>
<reference evidence="6" key="1">
    <citation type="submission" date="2023-03" db="EMBL/GenBank/DDBJ databases">
        <authorList>
            <person name="Steffen K."/>
            <person name="Cardenas P."/>
        </authorList>
    </citation>
    <scope>NUCLEOTIDE SEQUENCE</scope>
</reference>
<dbReference type="Gene3D" id="2.40.100.10">
    <property type="entry name" value="Cyclophilin-like"/>
    <property type="match status" value="1"/>
</dbReference>
<evidence type="ECO:0000256" key="1">
    <source>
        <dbReference type="ARBA" id="ARBA00000971"/>
    </source>
</evidence>
<organism evidence="6 7">
    <name type="scientific">Geodia barretti</name>
    <name type="common">Barrett's horny sponge</name>
    <dbReference type="NCBI Taxonomy" id="519541"/>
    <lineage>
        <taxon>Eukaryota</taxon>
        <taxon>Metazoa</taxon>
        <taxon>Porifera</taxon>
        <taxon>Demospongiae</taxon>
        <taxon>Heteroscleromorpha</taxon>
        <taxon>Tetractinellida</taxon>
        <taxon>Astrophorina</taxon>
        <taxon>Geodiidae</taxon>
        <taxon>Geodia</taxon>
    </lineage>
</organism>
<evidence type="ECO:0000259" key="5">
    <source>
        <dbReference type="PROSITE" id="PS50072"/>
    </source>
</evidence>
<comment type="catalytic activity">
    <reaction evidence="1 4">
        <text>[protein]-peptidylproline (omega=180) = [protein]-peptidylproline (omega=0)</text>
        <dbReference type="Rhea" id="RHEA:16237"/>
        <dbReference type="Rhea" id="RHEA-COMP:10747"/>
        <dbReference type="Rhea" id="RHEA-COMP:10748"/>
        <dbReference type="ChEBI" id="CHEBI:83833"/>
        <dbReference type="ChEBI" id="CHEBI:83834"/>
        <dbReference type="EC" id="5.2.1.8"/>
    </reaction>
</comment>
<accession>A0AA35RUT8</accession>
<dbReference type="InterPro" id="IPR029000">
    <property type="entry name" value="Cyclophilin-like_dom_sf"/>
</dbReference>
<dbReference type="InterPro" id="IPR002130">
    <property type="entry name" value="Cyclophilin-type_PPIase_dom"/>
</dbReference>
<dbReference type="PIRSF" id="PIRSF001467">
    <property type="entry name" value="Peptidylpro_ismrse"/>
    <property type="match status" value="1"/>
</dbReference>
<keyword evidence="3 4" id="KW-0413">Isomerase</keyword>
<dbReference type="GO" id="GO:0016018">
    <property type="term" value="F:cyclosporin A binding"/>
    <property type="evidence" value="ECO:0007669"/>
    <property type="project" value="TreeGrafter"/>
</dbReference>
<evidence type="ECO:0000313" key="6">
    <source>
        <dbReference type="EMBL" id="CAI8017587.1"/>
    </source>
</evidence>
<dbReference type="GO" id="GO:0005737">
    <property type="term" value="C:cytoplasm"/>
    <property type="evidence" value="ECO:0007669"/>
    <property type="project" value="TreeGrafter"/>
</dbReference>
<evidence type="ECO:0000256" key="4">
    <source>
        <dbReference type="RuleBase" id="RU363019"/>
    </source>
</evidence>
<dbReference type="GO" id="GO:0003755">
    <property type="term" value="F:peptidyl-prolyl cis-trans isomerase activity"/>
    <property type="evidence" value="ECO:0007669"/>
    <property type="project" value="UniProtKB-UniRule"/>
</dbReference>
<evidence type="ECO:0000313" key="7">
    <source>
        <dbReference type="Proteomes" id="UP001174909"/>
    </source>
</evidence>
<comment type="function">
    <text evidence="4">PPIases accelerate the folding of proteins. It catalyzes the cis-trans isomerization of proline imidic peptide bonds in oligopeptides.</text>
</comment>
<evidence type="ECO:0000256" key="2">
    <source>
        <dbReference type="ARBA" id="ARBA00023110"/>
    </source>
</evidence>
<dbReference type="FunFam" id="2.40.100.10:FF:000025">
    <property type="entry name" value="Peptidyl-prolyl cis-trans isomerase CYP19-2"/>
    <property type="match status" value="1"/>
</dbReference>
<dbReference type="EMBL" id="CASHTH010001645">
    <property type="protein sequence ID" value="CAI8017587.1"/>
    <property type="molecule type" value="Genomic_DNA"/>
</dbReference>
<dbReference type="PRINTS" id="PR00153">
    <property type="entry name" value="CSAPPISMRASE"/>
</dbReference>
<name>A0AA35RUT8_GEOBA</name>
<dbReference type="PANTHER" id="PTHR11071">
    <property type="entry name" value="PEPTIDYL-PROLYL CIS-TRANS ISOMERASE"/>
    <property type="match status" value="1"/>
</dbReference>
<feature type="domain" description="PPIase cyclophilin-type" evidence="5">
    <location>
        <begin position="12"/>
        <end position="173"/>
    </location>
</feature>
<comment type="similarity">
    <text evidence="4">Belongs to the cyclophilin-type PPIase family.</text>
</comment>
<dbReference type="InterPro" id="IPR024936">
    <property type="entry name" value="Cyclophilin-type_PPIase"/>
</dbReference>
<dbReference type="SUPFAM" id="SSF50891">
    <property type="entry name" value="Cyclophilin-like"/>
    <property type="match status" value="1"/>
</dbReference>
<gene>
    <name evidence="6" type="ORF">GBAR_LOCUS10665</name>
</gene>
<dbReference type="Pfam" id="PF00160">
    <property type="entry name" value="Pro_isomerase"/>
    <property type="match status" value="1"/>
</dbReference>
<dbReference type="GO" id="GO:0006457">
    <property type="term" value="P:protein folding"/>
    <property type="evidence" value="ECO:0007669"/>
    <property type="project" value="TreeGrafter"/>
</dbReference>
<sequence length="176" mass="19627">MPKLKGRELRCFFDLTIEDEPFGRLVVRLRPDVVPKTSENFRALCTGEKGYGFKGTKFFRIVKDYLCQAGDFAGKHLGTGGFSIYKGDDARFEDENFTLKHSGPGVLSMANRGPDTNGGQFFITFRKLEELDGKNVVFGSVVEGMELIRQMEELGSEYGGKPDKYVVIADCGEITD</sequence>
<dbReference type="EC" id="5.2.1.8" evidence="4"/>
<dbReference type="PROSITE" id="PS50072">
    <property type="entry name" value="CSA_PPIASE_2"/>
    <property type="match status" value="1"/>
</dbReference>